<evidence type="ECO:0000259" key="1">
    <source>
        <dbReference type="PROSITE" id="PS50181"/>
    </source>
</evidence>
<reference evidence="2 3" key="1">
    <citation type="journal article" date="2014" name="Genome Biol. Evol.">
        <title>Comparative genomics and transcriptomics analyses reveal divergent lifestyle features of nematode endoparasitic fungus Hirsutella minnesotensis.</title>
        <authorList>
            <person name="Lai Y."/>
            <person name="Liu K."/>
            <person name="Zhang X."/>
            <person name="Zhang X."/>
            <person name="Li K."/>
            <person name="Wang N."/>
            <person name="Shu C."/>
            <person name="Wu Y."/>
            <person name="Wang C."/>
            <person name="Bushley K.E."/>
            <person name="Xiang M."/>
            <person name="Liu X."/>
        </authorList>
    </citation>
    <scope>NUCLEOTIDE SEQUENCE [LARGE SCALE GENOMIC DNA]</scope>
    <source>
        <strain evidence="2 3">3608</strain>
    </source>
</reference>
<dbReference type="InterPro" id="IPR001810">
    <property type="entry name" value="F-box_dom"/>
</dbReference>
<dbReference type="EMBL" id="KQ030537">
    <property type="protein sequence ID" value="KJZ73229.1"/>
    <property type="molecule type" value="Genomic_DNA"/>
</dbReference>
<organism evidence="2 3">
    <name type="scientific">Hirsutella minnesotensis 3608</name>
    <dbReference type="NCBI Taxonomy" id="1043627"/>
    <lineage>
        <taxon>Eukaryota</taxon>
        <taxon>Fungi</taxon>
        <taxon>Dikarya</taxon>
        <taxon>Ascomycota</taxon>
        <taxon>Pezizomycotina</taxon>
        <taxon>Sordariomycetes</taxon>
        <taxon>Hypocreomycetidae</taxon>
        <taxon>Hypocreales</taxon>
        <taxon>Ophiocordycipitaceae</taxon>
        <taxon>Hirsutella</taxon>
    </lineage>
</organism>
<accession>A0A0F8A4A3</accession>
<dbReference type="SUPFAM" id="SSF81383">
    <property type="entry name" value="F-box domain"/>
    <property type="match status" value="1"/>
</dbReference>
<sequence>MEKTTLGHLPDHLLLDIVDYLQTARDVSRLGLSSRRLYDLVHQEGWKTFVRNAFPSWGLPRGESTQWSSVADRLTYLDRCWERRALVFTTLQEDARKRGGGQRFTQRGQSVTFQCMLDALLLASGGEMFALGAGEDLLVRWRSTRGSKHPDVWKSLSGRDMEYTAGTGDVTAVSVIERESRCEIIVGRANGDVQLLDGTEGASFGRSTKRLVPADQHDAQGRRSSPGRLAVSWIDWQPETQMVASCRGSTLSLHALSSDAGEAALEPVVVYDVAKTARPGQKPLLRCAKFLGGDAIACGIGNSPEPLRWGHIRPTGVEFTSAAHADALDAISITPTKGATVRAIERVGEGRSNMLLSAWDDGSMRLMDLRTPSHTDAVYRDRFQPYARAGSLLVYGTERFVAGSTTEPVVRIFDFRYPKPYHHFDALPCSSQPPYPESPEVGRLRRSEKEGLAVALTDQDAAATFPSHCDSERRCVCRRHQEARHPSWRPDATFYLGQEASNNIFSLAKPSDSSGTFYCGLRGAMVEATCVLGQDVQPDGAKTPAPKGWMLAKDHKTSRPSVMLETGVSRCYDDDWQAVDRLNDLWLYHRMPPGNVRDANVPQQDWSRLDSTFRRAGYSDAR</sequence>
<dbReference type="Pfam" id="PF12937">
    <property type="entry name" value="F-box-like"/>
    <property type="match status" value="1"/>
</dbReference>
<proteinExistence type="predicted"/>
<dbReference type="InterPro" id="IPR011047">
    <property type="entry name" value="Quinoprotein_ADH-like_sf"/>
</dbReference>
<gene>
    <name evidence="2" type="ORF">HIM_07426</name>
</gene>
<evidence type="ECO:0000313" key="2">
    <source>
        <dbReference type="EMBL" id="KJZ73229.1"/>
    </source>
</evidence>
<dbReference type="OrthoDB" id="1259151at2759"/>
<feature type="domain" description="F-box" evidence="1">
    <location>
        <begin position="3"/>
        <end position="49"/>
    </location>
</feature>
<name>A0A0F8A4A3_9HYPO</name>
<protein>
    <recommendedName>
        <fullName evidence="1">F-box domain-containing protein</fullName>
    </recommendedName>
</protein>
<dbReference type="AlphaFoldDB" id="A0A0F8A4A3"/>
<evidence type="ECO:0000313" key="3">
    <source>
        <dbReference type="Proteomes" id="UP000054481"/>
    </source>
</evidence>
<dbReference type="SUPFAM" id="SSF50998">
    <property type="entry name" value="Quinoprotein alcohol dehydrogenase-like"/>
    <property type="match status" value="1"/>
</dbReference>
<keyword evidence="3" id="KW-1185">Reference proteome</keyword>
<dbReference type="InterPro" id="IPR036047">
    <property type="entry name" value="F-box-like_dom_sf"/>
</dbReference>
<dbReference type="Proteomes" id="UP000054481">
    <property type="component" value="Unassembled WGS sequence"/>
</dbReference>
<dbReference type="Gene3D" id="2.130.10.10">
    <property type="entry name" value="YVTN repeat-like/Quinoprotein amine dehydrogenase"/>
    <property type="match status" value="1"/>
</dbReference>
<dbReference type="CDD" id="cd09917">
    <property type="entry name" value="F-box_SF"/>
    <property type="match status" value="1"/>
</dbReference>
<dbReference type="PROSITE" id="PS50181">
    <property type="entry name" value="FBOX"/>
    <property type="match status" value="1"/>
</dbReference>
<dbReference type="InterPro" id="IPR015943">
    <property type="entry name" value="WD40/YVTN_repeat-like_dom_sf"/>
</dbReference>